<name>A0A0A9C1H3_ARUDO</name>
<reference evidence="1" key="1">
    <citation type="submission" date="2014-09" db="EMBL/GenBank/DDBJ databases">
        <authorList>
            <person name="Magalhaes I.L.F."/>
            <person name="Oliveira U."/>
            <person name="Santos F.R."/>
            <person name="Vidigal T.H.D.A."/>
            <person name="Brescovit A.D."/>
            <person name="Santos A.J."/>
        </authorList>
    </citation>
    <scope>NUCLEOTIDE SEQUENCE</scope>
    <source>
        <tissue evidence="1">Shoot tissue taken approximately 20 cm above the soil surface</tissue>
    </source>
</reference>
<protein>
    <submittedName>
        <fullName evidence="1">Uncharacterized protein</fullName>
    </submittedName>
</protein>
<dbReference type="AlphaFoldDB" id="A0A0A9C1H3"/>
<reference evidence="1" key="2">
    <citation type="journal article" date="2015" name="Data Brief">
        <title>Shoot transcriptome of the giant reed, Arundo donax.</title>
        <authorList>
            <person name="Barrero R.A."/>
            <person name="Guerrero F.D."/>
            <person name="Moolhuijzen P."/>
            <person name="Goolsby J.A."/>
            <person name="Tidwell J."/>
            <person name="Bellgard S.E."/>
            <person name="Bellgard M.I."/>
        </authorList>
    </citation>
    <scope>NUCLEOTIDE SEQUENCE</scope>
    <source>
        <tissue evidence="1">Shoot tissue taken approximately 20 cm above the soil surface</tissue>
    </source>
</reference>
<evidence type="ECO:0000313" key="1">
    <source>
        <dbReference type="EMBL" id="JAD70094.1"/>
    </source>
</evidence>
<sequence>MNYTVNPCTRSNTVKNGLNGLNETGGKRCRRHFRPNIAPCRRWSQSSGRSEKLAPDRSNFWQPYTLALPASRVPSPPFSSRLQAVRRAAFQTAPRRHPHSAAAPSRLQPVPLRTPAHVTPPSMLQPTPRRCDARFFPSLLLMLYYKLHRLKLVQYIN</sequence>
<dbReference type="EMBL" id="GBRH01227801">
    <property type="protein sequence ID" value="JAD70094.1"/>
    <property type="molecule type" value="Transcribed_RNA"/>
</dbReference>
<accession>A0A0A9C1H3</accession>
<proteinExistence type="predicted"/>
<organism evidence="1">
    <name type="scientific">Arundo donax</name>
    <name type="common">Giant reed</name>
    <name type="synonym">Donax arundinaceus</name>
    <dbReference type="NCBI Taxonomy" id="35708"/>
    <lineage>
        <taxon>Eukaryota</taxon>
        <taxon>Viridiplantae</taxon>
        <taxon>Streptophyta</taxon>
        <taxon>Embryophyta</taxon>
        <taxon>Tracheophyta</taxon>
        <taxon>Spermatophyta</taxon>
        <taxon>Magnoliopsida</taxon>
        <taxon>Liliopsida</taxon>
        <taxon>Poales</taxon>
        <taxon>Poaceae</taxon>
        <taxon>PACMAD clade</taxon>
        <taxon>Arundinoideae</taxon>
        <taxon>Arundineae</taxon>
        <taxon>Arundo</taxon>
    </lineage>
</organism>